<organism evidence="4 5">
    <name type="scientific">Pythium oligandrum</name>
    <name type="common">Mycoparasitic fungus</name>
    <dbReference type="NCBI Taxonomy" id="41045"/>
    <lineage>
        <taxon>Eukaryota</taxon>
        <taxon>Sar</taxon>
        <taxon>Stramenopiles</taxon>
        <taxon>Oomycota</taxon>
        <taxon>Peronosporomycetes</taxon>
        <taxon>Pythiales</taxon>
        <taxon>Pythiaceae</taxon>
        <taxon>Pythium</taxon>
    </lineage>
</organism>
<evidence type="ECO:0000256" key="1">
    <source>
        <dbReference type="ARBA" id="ARBA00022441"/>
    </source>
</evidence>
<dbReference type="PANTHER" id="PTHR46228">
    <property type="entry name" value="KELCH DOMAIN-CONTAINING PROTEIN"/>
    <property type="match status" value="1"/>
</dbReference>
<sequence length="535" mass="59171">MEALEQQLQGLSTEQIRRLLSASGHGDLLETTEKTVEVTEVERSVGKDVVEAKKAEGNEHFRNGEYDAAVRVYTKCIDMDGGKDATYYSNRAMAYLKLEAYEAAIEDCSCALAITPSIKTYMRRANAYIAIQSMDLAVDDLHEALLLEPHNKSCLKALEQVICHSGARPNERRTWLRAVLLSSFRSGWRSLSVKGNPAPPGLNGHALFVCPNDPDQRVHCYGGRAVRDQQAAAYVMDGSDYSWSLTTMAGALPTSRSWHSISVIGDDRLCVYGGVSANGEDPTVHIIQTRRASNGRLIYECHKARTTSPSSPMARSGHSAVTVCSRDNKSPEVYVFGGRTKKGVSAELWRLVLEDDSESVQWSQVALREPTNTPCPRDGHTMVLRQPNDIRGPQLIAFGGNGQLTDDKLGDVWVFDVDTALWSKMQCHGDIPAPRSYHTSHLVDDYMFVVGGRTVETEECSIYVLDIDAQEWFLLPTPEKSSLTPRAWHASVLLAQEKIYVLGGGTFHGPLRDAAVLDLHAFRSCVQQAREKVNE</sequence>
<dbReference type="Proteomes" id="UP000794436">
    <property type="component" value="Unassembled WGS sequence"/>
</dbReference>
<dbReference type="Pfam" id="PF13181">
    <property type="entry name" value="TPR_8"/>
    <property type="match status" value="2"/>
</dbReference>
<dbReference type="InterPro" id="IPR015915">
    <property type="entry name" value="Kelch-typ_b-propeller"/>
</dbReference>
<keyword evidence="3" id="KW-0802">TPR repeat</keyword>
<dbReference type="PANTHER" id="PTHR46228:SF2">
    <property type="entry name" value="KELCH REPEAT PROTEIN (AFU_ORTHOLOGUE AFUA_4G14350)"/>
    <property type="match status" value="1"/>
</dbReference>
<dbReference type="InterPro" id="IPR011990">
    <property type="entry name" value="TPR-like_helical_dom_sf"/>
</dbReference>
<evidence type="ECO:0000256" key="3">
    <source>
        <dbReference type="PROSITE-ProRule" id="PRU00339"/>
    </source>
</evidence>
<evidence type="ECO:0000313" key="4">
    <source>
        <dbReference type="EMBL" id="TMW63655.1"/>
    </source>
</evidence>
<dbReference type="SUPFAM" id="SSF50965">
    <property type="entry name" value="Galactose oxidase, central domain"/>
    <property type="match status" value="1"/>
</dbReference>
<accession>A0A8K1CI46</accession>
<comment type="caution">
    <text evidence="4">The sequence shown here is derived from an EMBL/GenBank/DDBJ whole genome shotgun (WGS) entry which is preliminary data.</text>
</comment>
<keyword evidence="2" id="KW-0677">Repeat</keyword>
<protein>
    <submittedName>
        <fullName evidence="4">Uncharacterized protein</fullName>
    </submittedName>
</protein>
<dbReference type="OrthoDB" id="629492at2759"/>
<reference evidence="4" key="1">
    <citation type="submission" date="2019-03" db="EMBL/GenBank/DDBJ databases">
        <title>Long read genome sequence of the mycoparasitic Pythium oligandrum ATCC 38472 isolated from sugarbeet rhizosphere.</title>
        <authorList>
            <person name="Gaulin E."/>
        </authorList>
    </citation>
    <scope>NUCLEOTIDE SEQUENCE</scope>
    <source>
        <strain evidence="4">ATCC 38472_TT</strain>
    </source>
</reference>
<dbReference type="SUPFAM" id="SSF48452">
    <property type="entry name" value="TPR-like"/>
    <property type="match status" value="1"/>
</dbReference>
<dbReference type="Pfam" id="PF24681">
    <property type="entry name" value="Kelch_KLHDC2_KLHL20_DRC7"/>
    <property type="match status" value="1"/>
</dbReference>
<dbReference type="PROSITE" id="PS50005">
    <property type="entry name" value="TPR"/>
    <property type="match status" value="1"/>
</dbReference>
<dbReference type="EMBL" id="SPLM01000072">
    <property type="protein sequence ID" value="TMW63655.1"/>
    <property type="molecule type" value="Genomic_DNA"/>
</dbReference>
<name>A0A8K1CI46_PYTOL</name>
<dbReference type="InterPro" id="IPR019734">
    <property type="entry name" value="TPR_rpt"/>
</dbReference>
<dbReference type="SMART" id="SM00028">
    <property type="entry name" value="TPR"/>
    <property type="match status" value="3"/>
</dbReference>
<feature type="repeat" description="TPR" evidence="3">
    <location>
        <begin position="118"/>
        <end position="151"/>
    </location>
</feature>
<dbReference type="AlphaFoldDB" id="A0A8K1CI46"/>
<keyword evidence="1" id="KW-0880">Kelch repeat</keyword>
<dbReference type="SUPFAM" id="SSF117281">
    <property type="entry name" value="Kelch motif"/>
    <property type="match status" value="1"/>
</dbReference>
<proteinExistence type="predicted"/>
<evidence type="ECO:0000313" key="5">
    <source>
        <dbReference type="Proteomes" id="UP000794436"/>
    </source>
</evidence>
<dbReference type="Gene3D" id="1.25.40.10">
    <property type="entry name" value="Tetratricopeptide repeat domain"/>
    <property type="match status" value="1"/>
</dbReference>
<dbReference type="Gene3D" id="2.120.10.80">
    <property type="entry name" value="Kelch-type beta propeller"/>
    <property type="match status" value="2"/>
</dbReference>
<keyword evidence="5" id="KW-1185">Reference proteome</keyword>
<evidence type="ECO:0000256" key="2">
    <source>
        <dbReference type="ARBA" id="ARBA00022737"/>
    </source>
</evidence>
<dbReference type="InterPro" id="IPR011043">
    <property type="entry name" value="Gal_Oxase/kelch_b-propeller"/>
</dbReference>
<gene>
    <name evidence="4" type="ORF">Poli38472_002596</name>
</gene>